<keyword evidence="1" id="KW-0812">Transmembrane</keyword>
<dbReference type="AlphaFoldDB" id="A0A6N9NH83"/>
<dbReference type="RefSeq" id="WP_207554854.1">
    <property type="nucleotide sequence ID" value="NZ_WWNE01000006.1"/>
</dbReference>
<feature type="transmembrane region" description="Helical" evidence="1">
    <location>
        <begin position="406"/>
        <end position="423"/>
    </location>
</feature>
<accession>A0A6N9NH83</accession>
<feature type="transmembrane region" description="Helical" evidence="1">
    <location>
        <begin position="218"/>
        <end position="246"/>
    </location>
</feature>
<feature type="transmembrane region" description="Helical" evidence="1">
    <location>
        <begin position="194"/>
        <end position="212"/>
    </location>
</feature>
<evidence type="ECO:0000256" key="1">
    <source>
        <dbReference type="SAM" id="Phobius"/>
    </source>
</evidence>
<sequence length="432" mass="49808">MTLVIQILVFILFAICFAWIIKSFDFFRLVGIPSSIVVGTFFLKVAVGIGLWGLYTYVFTERANADIYKYYDDGYLLFLQLRDQPVLAFKFFFGIEDEKITSLMHDTMHWNRDYNFGVLNDNQTMIRFNFLTSYFSHGFIHLHTLFINFLSFIGLVALYKTIHKQLDLPAFVLYFAIFLVPSTLLWGSGILKEGFLLFSLGFFSFTFFKWLSNPSIRYSYFLMIGIALLTIIKPYVFLSLIPAIIAAVIVRFTQLKPIISYLSIITSGFIIFVFFRELHLFDLFDLLQQKQTAFYNVAQINGAGSAISTPSIQTPTEALIAIPEVLINVLFRPFITEVHSIFYLLAAVENLLLLILIVTMLFFFKKPKANQLNFLFFGLFFTLILGTLIGWTTPILGAVVRYKVPFLPFLFALIFSCIDFNKINQKFNLSIR</sequence>
<keyword evidence="3" id="KW-1185">Reference proteome</keyword>
<evidence type="ECO:0008006" key="4">
    <source>
        <dbReference type="Google" id="ProtNLM"/>
    </source>
</evidence>
<proteinExistence type="predicted"/>
<keyword evidence="1" id="KW-1133">Transmembrane helix</keyword>
<comment type="caution">
    <text evidence="2">The sequence shown here is derived from an EMBL/GenBank/DDBJ whole genome shotgun (WGS) entry which is preliminary data.</text>
</comment>
<feature type="transmembrane region" description="Helical" evidence="1">
    <location>
        <begin position="376"/>
        <end position="400"/>
    </location>
</feature>
<organism evidence="2 3">
    <name type="scientific">Acidiluteibacter ferrifornacis</name>
    <dbReference type="NCBI Taxonomy" id="2692424"/>
    <lineage>
        <taxon>Bacteria</taxon>
        <taxon>Pseudomonadati</taxon>
        <taxon>Bacteroidota</taxon>
        <taxon>Flavobacteriia</taxon>
        <taxon>Flavobacteriales</taxon>
        <taxon>Cryomorphaceae</taxon>
        <taxon>Acidiluteibacter</taxon>
    </lineage>
</organism>
<name>A0A6N9NH83_9FLAO</name>
<gene>
    <name evidence="2" type="ORF">GQN54_07885</name>
</gene>
<feature type="transmembrane region" description="Helical" evidence="1">
    <location>
        <begin position="341"/>
        <end position="364"/>
    </location>
</feature>
<feature type="transmembrane region" description="Helical" evidence="1">
    <location>
        <begin position="34"/>
        <end position="59"/>
    </location>
</feature>
<feature type="transmembrane region" description="Helical" evidence="1">
    <location>
        <begin position="134"/>
        <end position="159"/>
    </location>
</feature>
<protein>
    <recommendedName>
        <fullName evidence="4">Glycosyltransferase RgtA/B/C/D-like domain-containing protein</fullName>
    </recommendedName>
</protein>
<feature type="transmembrane region" description="Helical" evidence="1">
    <location>
        <begin position="171"/>
        <end position="187"/>
    </location>
</feature>
<dbReference type="Proteomes" id="UP000470771">
    <property type="component" value="Unassembled WGS sequence"/>
</dbReference>
<reference evidence="2 3" key="1">
    <citation type="submission" date="2019-12" db="EMBL/GenBank/DDBJ databases">
        <authorList>
            <person name="Zhao J."/>
        </authorList>
    </citation>
    <scope>NUCLEOTIDE SEQUENCE [LARGE SCALE GENOMIC DNA]</scope>
    <source>
        <strain evidence="2 3">S-15</strain>
    </source>
</reference>
<keyword evidence="1" id="KW-0472">Membrane</keyword>
<evidence type="ECO:0000313" key="2">
    <source>
        <dbReference type="EMBL" id="NBG66036.1"/>
    </source>
</evidence>
<evidence type="ECO:0000313" key="3">
    <source>
        <dbReference type="Proteomes" id="UP000470771"/>
    </source>
</evidence>
<feature type="transmembrane region" description="Helical" evidence="1">
    <location>
        <begin position="258"/>
        <end position="275"/>
    </location>
</feature>
<dbReference type="EMBL" id="WWNE01000006">
    <property type="protein sequence ID" value="NBG66036.1"/>
    <property type="molecule type" value="Genomic_DNA"/>
</dbReference>